<dbReference type="EMBL" id="BTRK01000006">
    <property type="protein sequence ID" value="GMR58715.1"/>
    <property type="molecule type" value="Genomic_DNA"/>
</dbReference>
<comment type="subcellular location">
    <subcellularLocation>
        <location evidence="1">Cell membrane</location>
        <topology evidence="1">Single-pass type I membrane protein</topology>
    </subcellularLocation>
</comment>
<evidence type="ECO:0000313" key="12">
    <source>
        <dbReference type="Proteomes" id="UP001328107"/>
    </source>
</evidence>
<feature type="non-terminal residue" evidence="11">
    <location>
        <position position="483"/>
    </location>
</feature>
<keyword evidence="6" id="KW-0732">Signal</keyword>
<dbReference type="GO" id="GO:0030139">
    <property type="term" value="C:endocytic vesicle"/>
    <property type="evidence" value="ECO:0007669"/>
    <property type="project" value="TreeGrafter"/>
</dbReference>
<dbReference type="GO" id="GO:0006898">
    <property type="term" value="P:receptor-mediated endocytosis"/>
    <property type="evidence" value="ECO:0007669"/>
    <property type="project" value="TreeGrafter"/>
</dbReference>
<gene>
    <name evidence="11" type="ORF">PMAYCL1PPCAC_28910</name>
</gene>
<dbReference type="PANTHER" id="PTHR14995:SF2">
    <property type="entry name" value="PROTEIN AMNIONLESS"/>
    <property type="match status" value="1"/>
</dbReference>
<keyword evidence="8 10" id="KW-1133">Transmembrane helix</keyword>
<feature type="non-terminal residue" evidence="11">
    <location>
        <position position="1"/>
    </location>
</feature>
<protein>
    <recommendedName>
        <fullName evidence="2">Protein amnionless</fullName>
    </recommendedName>
</protein>
<keyword evidence="5 10" id="KW-0812">Transmembrane</keyword>
<evidence type="ECO:0000256" key="4">
    <source>
        <dbReference type="ARBA" id="ARBA00022475"/>
    </source>
</evidence>
<keyword evidence="4" id="KW-1003">Cell membrane</keyword>
<keyword evidence="7" id="KW-0653">Protein transport</keyword>
<dbReference type="PANTHER" id="PTHR14995">
    <property type="entry name" value="AMNIONLESS"/>
    <property type="match status" value="1"/>
</dbReference>
<keyword evidence="9 10" id="KW-0472">Membrane</keyword>
<evidence type="ECO:0000256" key="5">
    <source>
        <dbReference type="ARBA" id="ARBA00022692"/>
    </source>
</evidence>
<comment type="caution">
    <text evidence="11">The sequence shown here is derived from an EMBL/GenBank/DDBJ whole genome shotgun (WGS) entry which is preliminary data.</text>
</comment>
<dbReference type="GO" id="GO:0016324">
    <property type="term" value="C:apical plasma membrane"/>
    <property type="evidence" value="ECO:0007669"/>
    <property type="project" value="TreeGrafter"/>
</dbReference>
<evidence type="ECO:0000256" key="2">
    <source>
        <dbReference type="ARBA" id="ARBA00021200"/>
    </source>
</evidence>
<evidence type="ECO:0000256" key="1">
    <source>
        <dbReference type="ARBA" id="ARBA00004251"/>
    </source>
</evidence>
<keyword evidence="3" id="KW-0813">Transport</keyword>
<dbReference type="Pfam" id="PF14828">
    <property type="entry name" value="Amnionless"/>
    <property type="match status" value="2"/>
</dbReference>
<sequence>LVITFISIGISSSTEIRKFIPRSNAHVTNQVNYLENQMPCLDDILSFSANGEQPVVAVIDKPIDVSEIEFPSVGVLYLLGDVEIGGLAGTEWQCEKRQNASYAYFDEYVSDFDVYDPTTWMQQKAFVSPPYELHMNRVPGAHNAVETIEKGIVHFKIFEEFSVKEWKDYTRDMTTDDFVERLRTLEGQLTLQLGAKLTKEIDVDGIALMRPIGEPIRVGEFKGSWKEEVYGTRNPNMDNKTLSIICSRVHCDAENERVPPRCIETFTPRGHCCPVCGALYEVQTYVKTINDLELVFGRFKEEFLRKNKRHLNDLFHDSLDRIDDTEYELRYQIVFIVKDTTNVVDEDLLFATANLFVDVMDEYIHPTEGFQLVLFKNSARDHSYEPLSIVLGCISGFFLVIIAIFGMSVEARNYARVVYRRGRLAFEELRKKESPAEVEMVEQLVPRGEDERERILQAASSECESDLGNPISFANKVSASQSE</sequence>
<reference evidence="12" key="1">
    <citation type="submission" date="2022-10" db="EMBL/GenBank/DDBJ databases">
        <title>Genome assembly of Pristionchus species.</title>
        <authorList>
            <person name="Yoshida K."/>
            <person name="Sommer R.J."/>
        </authorList>
    </citation>
    <scope>NUCLEOTIDE SEQUENCE [LARGE SCALE GENOMIC DNA]</scope>
    <source>
        <strain evidence="12">RS5460</strain>
    </source>
</reference>
<feature type="transmembrane region" description="Helical" evidence="10">
    <location>
        <begin position="387"/>
        <end position="411"/>
    </location>
</feature>
<keyword evidence="12" id="KW-1185">Reference proteome</keyword>
<evidence type="ECO:0000256" key="8">
    <source>
        <dbReference type="ARBA" id="ARBA00022989"/>
    </source>
</evidence>
<evidence type="ECO:0000256" key="3">
    <source>
        <dbReference type="ARBA" id="ARBA00022448"/>
    </source>
</evidence>
<dbReference type="InterPro" id="IPR026112">
    <property type="entry name" value="AMN"/>
</dbReference>
<evidence type="ECO:0000256" key="7">
    <source>
        <dbReference type="ARBA" id="ARBA00022927"/>
    </source>
</evidence>
<evidence type="ECO:0000256" key="6">
    <source>
        <dbReference type="ARBA" id="ARBA00022729"/>
    </source>
</evidence>
<dbReference type="AlphaFoldDB" id="A0AAN5D9T2"/>
<organism evidence="11 12">
    <name type="scientific">Pristionchus mayeri</name>
    <dbReference type="NCBI Taxonomy" id="1317129"/>
    <lineage>
        <taxon>Eukaryota</taxon>
        <taxon>Metazoa</taxon>
        <taxon>Ecdysozoa</taxon>
        <taxon>Nematoda</taxon>
        <taxon>Chromadorea</taxon>
        <taxon>Rhabditida</taxon>
        <taxon>Rhabditina</taxon>
        <taxon>Diplogasteromorpha</taxon>
        <taxon>Diplogasteroidea</taxon>
        <taxon>Neodiplogasteridae</taxon>
        <taxon>Pristionchus</taxon>
    </lineage>
</organism>
<dbReference type="GO" id="GO:0015031">
    <property type="term" value="P:protein transport"/>
    <property type="evidence" value="ECO:0007669"/>
    <property type="project" value="UniProtKB-KW"/>
</dbReference>
<dbReference type="Proteomes" id="UP001328107">
    <property type="component" value="Unassembled WGS sequence"/>
</dbReference>
<accession>A0AAN5D9T2</accession>
<name>A0AAN5D9T2_9BILA</name>
<proteinExistence type="predicted"/>
<evidence type="ECO:0000256" key="9">
    <source>
        <dbReference type="ARBA" id="ARBA00023136"/>
    </source>
</evidence>
<evidence type="ECO:0000313" key="11">
    <source>
        <dbReference type="EMBL" id="GMR58715.1"/>
    </source>
</evidence>
<evidence type="ECO:0000256" key="10">
    <source>
        <dbReference type="SAM" id="Phobius"/>
    </source>
</evidence>